<sequence>MRYKELGHTDKTQTPGHNGSLCHDCSKQAGILKVIPFCLPLLSTQAGETSPQSCTPQRPPQTHISSHNPGSAPNPHRGPWPFGCRDSEKQNKREFLFLSFFIIERGEEGKREREEHQCERKILMGCLSHMLQLGTQLATWAHALTWNQT</sequence>
<protein>
    <submittedName>
        <fullName evidence="2">Uncharacterized protein</fullName>
    </submittedName>
</protein>
<comment type="caution">
    <text evidence="2">The sequence shown here is derived from an EMBL/GenBank/DDBJ whole genome shotgun (WGS) entry which is preliminary data.</text>
</comment>
<dbReference type="EMBL" id="JABVXQ010000002">
    <property type="protein sequence ID" value="KAF6125320.1"/>
    <property type="molecule type" value="Genomic_DNA"/>
</dbReference>
<feature type="region of interest" description="Disordered" evidence="1">
    <location>
        <begin position="47"/>
        <end position="84"/>
    </location>
</feature>
<proteinExistence type="predicted"/>
<name>A0A834ELD4_9CHIR</name>
<dbReference type="Proteomes" id="UP000664940">
    <property type="component" value="Unassembled WGS sequence"/>
</dbReference>
<evidence type="ECO:0000313" key="3">
    <source>
        <dbReference type="Proteomes" id="UP000664940"/>
    </source>
</evidence>
<organism evidence="2 3">
    <name type="scientific">Phyllostomus discolor</name>
    <name type="common">pale spear-nosed bat</name>
    <dbReference type="NCBI Taxonomy" id="89673"/>
    <lineage>
        <taxon>Eukaryota</taxon>
        <taxon>Metazoa</taxon>
        <taxon>Chordata</taxon>
        <taxon>Craniata</taxon>
        <taxon>Vertebrata</taxon>
        <taxon>Euteleostomi</taxon>
        <taxon>Mammalia</taxon>
        <taxon>Eutheria</taxon>
        <taxon>Laurasiatheria</taxon>
        <taxon>Chiroptera</taxon>
        <taxon>Yangochiroptera</taxon>
        <taxon>Phyllostomidae</taxon>
        <taxon>Phyllostominae</taxon>
        <taxon>Phyllostomus</taxon>
    </lineage>
</organism>
<gene>
    <name evidence="2" type="ORF">HJG60_009828</name>
</gene>
<dbReference type="AlphaFoldDB" id="A0A834ELD4"/>
<accession>A0A834ELD4</accession>
<evidence type="ECO:0000256" key="1">
    <source>
        <dbReference type="SAM" id="MobiDB-lite"/>
    </source>
</evidence>
<feature type="compositionally biased region" description="Polar residues" evidence="1">
    <location>
        <begin position="47"/>
        <end position="71"/>
    </location>
</feature>
<evidence type="ECO:0000313" key="2">
    <source>
        <dbReference type="EMBL" id="KAF6125320.1"/>
    </source>
</evidence>
<reference evidence="2 3" key="1">
    <citation type="journal article" date="2020" name="Nature">
        <title>Six reference-quality genomes reveal evolution of bat adaptations.</title>
        <authorList>
            <person name="Jebb D."/>
            <person name="Huang Z."/>
            <person name="Pippel M."/>
            <person name="Hughes G.M."/>
            <person name="Lavrichenko K."/>
            <person name="Devanna P."/>
            <person name="Winkler S."/>
            <person name="Jermiin L.S."/>
            <person name="Skirmuntt E.C."/>
            <person name="Katzourakis A."/>
            <person name="Burkitt-Gray L."/>
            <person name="Ray D.A."/>
            <person name="Sullivan K.A.M."/>
            <person name="Roscito J.G."/>
            <person name="Kirilenko B.M."/>
            <person name="Davalos L.M."/>
            <person name="Corthals A.P."/>
            <person name="Power M.L."/>
            <person name="Jones G."/>
            <person name="Ransome R.D."/>
            <person name="Dechmann D.K.N."/>
            <person name="Locatelli A.G."/>
            <person name="Puechmaille S.J."/>
            <person name="Fedrigo O."/>
            <person name="Jarvis E.D."/>
            <person name="Hiller M."/>
            <person name="Vernes S.C."/>
            <person name="Myers E.W."/>
            <person name="Teeling E.C."/>
        </authorList>
    </citation>
    <scope>NUCLEOTIDE SEQUENCE [LARGE SCALE GENOMIC DNA]</scope>
    <source>
        <strain evidence="2">Bat1K_MPI-CBG_1</strain>
    </source>
</reference>